<reference evidence="1 2" key="1">
    <citation type="journal article" date="2021" name="Elife">
        <title>Chloroplast acquisition without the gene transfer in kleptoplastic sea slugs, Plakobranchus ocellatus.</title>
        <authorList>
            <person name="Maeda T."/>
            <person name="Takahashi S."/>
            <person name="Yoshida T."/>
            <person name="Shimamura S."/>
            <person name="Takaki Y."/>
            <person name="Nagai Y."/>
            <person name="Toyoda A."/>
            <person name="Suzuki Y."/>
            <person name="Arimoto A."/>
            <person name="Ishii H."/>
            <person name="Satoh N."/>
            <person name="Nishiyama T."/>
            <person name="Hasebe M."/>
            <person name="Maruyama T."/>
            <person name="Minagawa J."/>
            <person name="Obokata J."/>
            <person name="Shigenobu S."/>
        </authorList>
    </citation>
    <scope>NUCLEOTIDE SEQUENCE [LARGE SCALE GENOMIC DNA]</scope>
</reference>
<accession>A0AAV4GP53</accession>
<proteinExistence type="predicted"/>
<keyword evidence="2" id="KW-1185">Reference proteome</keyword>
<evidence type="ECO:0000313" key="2">
    <source>
        <dbReference type="Proteomes" id="UP000762676"/>
    </source>
</evidence>
<dbReference type="Proteomes" id="UP000762676">
    <property type="component" value="Unassembled WGS sequence"/>
</dbReference>
<sequence length="81" mass="8982">MACGVRNSPGWNSRGKPVGNDLQFTPRLTAINRAVYPAAPYRLARSFRAGPNNGRYRSGQLCTAVDNSTSAEYLSRRYPFN</sequence>
<name>A0AAV4GP53_9GAST</name>
<evidence type="ECO:0000313" key="1">
    <source>
        <dbReference type="EMBL" id="GFR87319.1"/>
    </source>
</evidence>
<gene>
    <name evidence="1" type="ORF">ElyMa_000743600</name>
</gene>
<organism evidence="1 2">
    <name type="scientific">Elysia marginata</name>
    <dbReference type="NCBI Taxonomy" id="1093978"/>
    <lineage>
        <taxon>Eukaryota</taxon>
        <taxon>Metazoa</taxon>
        <taxon>Spiralia</taxon>
        <taxon>Lophotrochozoa</taxon>
        <taxon>Mollusca</taxon>
        <taxon>Gastropoda</taxon>
        <taxon>Heterobranchia</taxon>
        <taxon>Euthyneura</taxon>
        <taxon>Panpulmonata</taxon>
        <taxon>Sacoglossa</taxon>
        <taxon>Placobranchoidea</taxon>
        <taxon>Plakobranchidae</taxon>
        <taxon>Elysia</taxon>
    </lineage>
</organism>
<comment type="caution">
    <text evidence="1">The sequence shown here is derived from an EMBL/GenBank/DDBJ whole genome shotgun (WGS) entry which is preliminary data.</text>
</comment>
<dbReference type="AlphaFoldDB" id="A0AAV4GP53"/>
<dbReference type="EMBL" id="BMAT01001508">
    <property type="protein sequence ID" value="GFR87319.1"/>
    <property type="molecule type" value="Genomic_DNA"/>
</dbReference>
<protein>
    <submittedName>
        <fullName evidence="1">Uncharacterized protein</fullName>
    </submittedName>
</protein>